<dbReference type="EC" id="3.2.2.5" evidence="4"/>
<keyword evidence="3" id="KW-0051">Antiviral defense</keyword>
<comment type="caution">
    <text evidence="8">Lacks conserved residue(s) required for the propagation of feature annotation.</text>
</comment>
<evidence type="ECO:0000313" key="11">
    <source>
        <dbReference type="Proteomes" id="UP001597475"/>
    </source>
</evidence>
<dbReference type="Pfam" id="PF13289">
    <property type="entry name" value="SIR2_2"/>
    <property type="match status" value="1"/>
</dbReference>
<name>A0ABW5P141_9DEIO</name>
<keyword evidence="2" id="KW-0520">NAD</keyword>
<comment type="catalytic activity">
    <reaction evidence="7">
        <text>NAD(+) + H2O = ADP-D-ribose + nicotinamide + H(+)</text>
        <dbReference type="Rhea" id="RHEA:16301"/>
        <dbReference type="ChEBI" id="CHEBI:15377"/>
        <dbReference type="ChEBI" id="CHEBI:15378"/>
        <dbReference type="ChEBI" id="CHEBI:17154"/>
        <dbReference type="ChEBI" id="CHEBI:57540"/>
        <dbReference type="ChEBI" id="CHEBI:57967"/>
        <dbReference type="EC" id="3.2.2.5"/>
    </reaction>
    <physiologicalReaction direction="left-to-right" evidence="7">
        <dbReference type="Rhea" id="RHEA:16302"/>
    </physiologicalReaction>
</comment>
<evidence type="ECO:0000313" key="10">
    <source>
        <dbReference type="EMBL" id="MFD2609041.1"/>
    </source>
</evidence>
<dbReference type="CDD" id="cd01406">
    <property type="entry name" value="SIR2-like"/>
    <property type="match status" value="1"/>
</dbReference>
<evidence type="ECO:0000256" key="7">
    <source>
        <dbReference type="ARBA" id="ARBA00047575"/>
    </source>
</evidence>
<evidence type="ECO:0000256" key="3">
    <source>
        <dbReference type="ARBA" id="ARBA00023118"/>
    </source>
</evidence>
<evidence type="ECO:0000256" key="4">
    <source>
        <dbReference type="ARBA" id="ARBA00034327"/>
    </source>
</evidence>
<dbReference type="InterPro" id="IPR029035">
    <property type="entry name" value="DHS-like_NAD/FAD-binding_dom"/>
</dbReference>
<dbReference type="RefSeq" id="WP_386844099.1">
    <property type="nucleotide sequence ID" value="NZ_JBHUMK010000023.1"/>
</dbReference>
<sequence length="479" mass="55051">MRREIFIRKIADEIADGNLAIFAGAGLSVASGGVTWSNLLKDAADELGLDIEREGDLISLTQFYVNSKNNNRGGLAQHIYNKLNLRDAAPNINHEILARMPITDYWTTNYDNLIETALERENKLPDVKSDVSQFLRTVRGRDAIVYKMHGDIENPNRVIITRRDFESYHETHTQFINTLYGDLTTKTFLFVGLSFTDPNLFYVLSRVRVKYELDQREHYAVIKKFSEEDFKTKDEFDYANVRQELFIKDLVNYNISVFLIDEHKDLTELLREIERRYKRNAIFLSGSAHEYGIHTVEDAAQILEFVIDNQFKNKRRIINGYGLGFGDLVIGAAVRKIANTPFRSLQDYITIRPFPQQTPQGEDLGKLWTSYRKDMISRAGIAVFMYGNKLKDGLTIDANGVYEEFQICRENGVIVVPVGATGFITQKIWQEVDRNFEEYYGSQPQSFRDAFSSLNDSGTPEEIAQRVNKFIGMISERSL</sequence>
<dbReference type="SUPFAM" id="SSF52467">
    <property type="entry name" value="DHS-like NAD/FAD-binding domain"/>
    <property type="match status" value="1"/>
</dbReference>
<keyword evidence="11" id="KW-1185">Reference proteome</keyword>
<dbReference type="InterPro" id="IPR041486">
    <property type="entry name" value="ThsA_STALD"/>
</dbReference>
<evidence type="ECO:0000256" key="2">
    <source>
        <dbReference type="ARBA" id="ARBA00023027"/>
    </source>
</evidence>
<evidence type="ECO:0000256" key="6">
    <source>
        <dbReference type="ARBA" id="ARBA00035033"/>
    </source>
</evidence>
<dbReference type="InterPro" id="IPR026590">
    <property type="entry name" value="Ssirtuin_cat_dom"/>
</dbReference>
<dbReference type="EMBL" id="JBHUMK010000023">
    <property type="protein sequence ID" value="MFD2609041.1"/>
    <property type="molecule type" value="Genomic_DNA"/>
</dbReference>
<evidence type="ECO:0000256" key="1">
    <source>
        <dbReference type="ARBA" id="ARBA00022801"/>
    </source>
</evidence>
<keyword evidence="1" id="KW-0378">Hydrolase</keyword>
<organism evidence="10 11">
    <name type="scientific">Deinococcus taklimakanensis</name>
    <dbReference type="NCBI Taxonomy" id="536443"/>
    <lineage>
        <taxon>Bacteria</taxon>
        <taxon>Thermotogati</taxon>
        <taxon>Deinococcota</taxon>
        <taxon>Deinococci</taxon>
        <taxon>Deinococcales</taxon>
        <taxon>Deinococcaceae</taxon>
        <taxon>Deinococcus</taxon>
    </lineage>
</organism>
<evidence type="ECO:0000256" key="5">
    <source>
        <dbReference type="ARBA" id="ARBA00035014"/>
    </source>
</evidence>
<dbReference type="PROSITE" id="PS50305">
    <property type="entry name" value="SIRTUIN"/>
    <property type="match status" value="1"/>
</dbReference>
<comment type="similarity">
    <text evidence="5">Belongs to the soluble Thoeris ThsA family.</text>
</comment>
<dbReference type="Pfam" id="PF18185">
    <property type="entry name" value="STALD"/>
    <property type="match status" value="1"/>
</dbReference>
<evidence type="ECO:0000256" key="8">
    <source>
        <dbReference type="PROSITE-ProRule" id="PRU00236"/>
    </source>
</evidence>
<reference evidence="11" key="1">
    <citation type="journal article" date="2019" name="Int. J. Syst. Evol. Microbiol.">
        <title>The Global Catalogue of Microorganisms (GCM) 10K type strain sequencing project: providing services to taxonomists for standard genome sequencing and annotation.</title>
        <authorList>
            <consortium name="The Broad Institute Genomics Platform"/>
            <consortium name="The Broad Institute Genome Sequencing Center for Infectious Disease"/>
            <person name="Wu L."/>
            <person name="Ma J."/>
        </authorList>
    </citation>
    <scope>NUCLEOTIDE SEQUENCE [LARGE SCALE GENOMIC DNA]</scope>
    <source>
        <strain evidence="11">KCTC 33842</strain>
    </source>
</reference>
<feature type="domain" description="Deacetylase sirtuin-type" evidence="9">
    <location>
        <begin position="1"/>
        <end position="280"/>
    </location>
</feature>
<proteinExistence type="inferred from homology"/>
<accession>A0ABW5P141</accession>
<comment type="caution">
    <text evidence="10">The sequence shown here is derived from an EMBL/GenBank/DDBJ whole genome shotgun (WGS) entry which is preliminary data.</text>
</comment>
<protein>
    <recommendedName>
        <fullName evidence="6">NAD(+) hydrolase ThsA</fullName>
        <ecNumber evidence="4">3.2.2.5</ecNumber>
    </recommendedName>
</protein>
<evidence type="ECO:0000259" key="9">
    <source>
        <dbReference type="PROSITE" id="PS50305"/>
    </source>
</evidence>
<dbReference type="Proteomes" id="UP001597475">
    <property type="component" value="Unassembled WGS sequence"/>
</dbReference>
<gene>
    <name evidence="10" type="ORF">ACFSR9_06235</name>
</gene>